<evidence type="ECO:0000313" key="2">
    <source>
        <dbReference type="EMBL" id="KYG75201.1"/>
    </source>
</evidence>
<name>A0A150X8Z2_9BACT</name>
<keyword evidence="1" id="KW-1133">Transmembrane helix</keyword>
<dbReference type="OrthoDB" id="711014at2"/>
<dbReference type="EMBL" id="LRPC01000023">
    <property type="protein sequence ID" value="KYG75201.1"/>
    <property type="molecule type" value="Genomic_DNA"/>
</dbReference>
<dbReference type="RefSeq" id="WP_068221053.1">
    <property type="nucleotide sequence ID" value="NZ_CP139724.1"/>
</dbReference>
<reference evidence="2 3" key="1">
    <citation type="submission" date="2016-01" db="EMBL/GenBank/DDBJ databases">
        <title>Genome sequencing of Roseivirga spongicola UST030701-084.</title>
        <authorList>
            <person name="Selvaratnam C."/>
            <person name="Thevarajoo S."/>
            <person name="Goh K.M."/>
            <person name="Ee R."/>
            <person name="Chan K.-G."/>
            <person name="Chong C.S."/>
        </authorList>
    </citation>
    <scope>NUCLEOTIDE SEQUENCE [LARGE SCALE GENOMIC DNA]</scope>
    <source>
        <strain evidence="2 3">UST030701-084</strain>
    </source>
</reference>
<feature type="transmembrane region" description="Helical" evidence="1">
    <location>
        <begin position="74"/>
        <end position="92"/>
    </location>
</feature>
<dbReference type="Proteomes" id="UP000075606">
    <property type="component" value="Unassembled WGS sequence"/>
</dbReference>
<feature type="transmembrane region" description="Helical" evidence="1">
    <location>
        <begin position="46"/>
        <end position="68"/>
    </location>
</feature>
<feature type="transmembrane region" description="Helical" evidence="1">
    <location>
        <begin position="20"/>
        <end position="39"/>
    </location>
</feature>
<organism evidence="2 3">
    <name type="scientific">Roseivirga spongicola</name>
    <dbReference type="NCBI Taxonomy" id="333140"/>
    <lineage>
        <taxon>Bacteria</taxon>
        <taxon>Pseudomonadati</taxon>
        <taxon>Bacteroidota</taxon>
        <taxon>Cytophagia</taxon>
        <taxon>Cytophagales</taxon>
        <taxon>Roseivirgaceae</taxon>
        <taxon>Roseivirga</taxon>
    </lineage>
</organism>
<dbReference type="STRING" id="333140.AWW68_10365"/>
<proteinExistence type="predicted"/>
<evidence type="ECO:0000256" key="1">
    <source>
        <dbReference type="SAM" id="Phobius"/>
    </source>
</evidence>
<gene>
    <name evidence="2" type="ORF">AWW68_10365</name>
</gene>
<evidence type="ECO:0000313" key="3">
    <source>
        <dbReference type="Proteomes" id="UP000075606"/>
    </source>
</evidence>
<keyword evidence="1" id="KW-0472">Membrane</keyword>
<protein>
    <submittedName>
        <fullName evidence="2">Uncharacterized protein</fullName>
    </submittedName>
</protein>
<dbReference type="AlphaFoldDB" id="A0A150X8Z2"/>
<comment type="caution">
    <text evidence="2">The sequence shown here is derived from an EMBL/GenBank/DDBJ whole genome shotgun (WGS) entry which is preliminary data.</text>
</comment>
<sequence>MPANPKYLSSGPDRAAKITAGLIGGYLLSAMFHYVLGLLVENKAAVVATSVYTLYMLWMVFFIIPFMMKSGAKAWVYYLVSIVLLVTIAYLIR</sequence>
<keyword evidence="3" id="KW-1185">Reference proteome</keyword>
<accession>A0A150X8Z2</accession>
<keyword evidence="1" id="KW-0812">Transmembrane</keyword>